<feature type="region of interest" description="Disordered" evidence="1">
    <location>
        <begin position="1"/>
        <end position="30"/>
    </location>
</feature>
<evidence type="ECO:0000313" key="4">
    <source>
        <dbReference type="Proteomes" id="UP000034704"/>
    </source>
</evidence>
<proteinExistence type="predicted"/>
<gene>
    <name evidence="3" type="ORF">UV12_C0002G0086</name>
</gene>
<sequence length="334" mass="36654">MEQTAPNKKLEPGVYQGTPESPDQKKLPSQRVIRTMQNDAEEAIKTQNETAVSIALAEEKKRAVLQAKLAAEKQIQNGTSGGAPKRFGRTFVIFILVLIIISVALLFIFVLPKIKNITLPTTSPTISVPAKTITPIQETPKTESLAPSLISVQSEKRFNIANETPEKIFAEISNERKYGISASSIKNFYIYEDGGADAKAISVNRFISFTNTQVPEIFVRSLENQFMVGFFGESNGGTAPFIIIKVSDYETGLAGMLEWEKDLPRFFDTVFGTNIMNGVTTIKFNDIVVGGNDARYLNVVFGNTIAYAFVNKNTLVIASSLTSLKELLPLAGKN</sequence>
<dbReference type="STRING" id="1618756.UV12_C0002G0086"/>
<keyword evidence="2" id="KW-0472">Membrane</keyword>
<dbReference type="EMBL" id="LCDG01000002">
    <property type="protein sequence ID" value="KKS48237.1"/>
    <property type="molecule type" value="Genomic_DNA"/>
</dbReference>
<keyword evidence="2" id="KW-1133">Transmembrane helix</keyword>
<feature type="transmembrane region" description="Helical" evidence="2">
    <location>
        <begin position="91"/>
        <end position="111"/>
    </location>
</feature>
<protein>
    <submittedName>
        <fullName evidence="3">Uncharacterized protein</fullName>
    </submittedName>
</protein>
<dbReference type="Proteomes" id="UP000034704">
    <property type="component" value="Unassembled WGS sequence"/>
</dbReference>
<reference evidence="3 4" key="1">
    <citation type="journal article" date="2015" name="Nature">
        <title>rRNA introns, odd ribosomes, and small enigmatic genomes across a large radiation of phyla.</title>
        <authorList>
            <person name="Brown C.T."/>
            <person name="Hug L.A."/>
            <person name="Thomas B.C."/>
            <person name="Sharon I."/>
            <person name="Castelle C.J."/>
            <person name="Singh A."/>
            <person name="Wilkins M.J."/>
            <person name="Williams K.H."/>
            <person name="Banfield J.F."/>
        </authorList>
    </citation>
    <scope>NUCLEOTIDE SEQUENCE [LARGE SCALE GENOMIC DNA]</scope>
</reference>
<keyword evidence="2" id="KW-0812">Transmembrane</keyword>
<evidence type="ECO:0000256" key="2">
    <source>
        <dbReference type="SAM" id="Phobius"/>
    </source>
</evidence>
<accession>A0A0G0ZHP9</accession>
<name>A0A0G0ZHP9_9BACT</name>
<organism evidence="3 4">
    <name type="scientific">Candidatus Nomurabacteria bacterium GW2011_GWC2_42_20</name>
    <dbReference type="NCBI Taxonomy" id="1618756"/>
    <lineage>
        <taxon>Bacteria</taxon>
        <taxon>Candidatus Nomuraibacteriota</taxon>
    </lineage>
</organism>
<dbReference type="AlphaFoldDB" id="A0A0G0ZHP9"/>
<evidence type="ECO:0000313" key="3">
    <source>
        <dbReference type="EMBL" id="KKS48237.1"/>
    </source>
</evidence>
<comment type="caution">
    <text evidence="3">The sequence shown here is derived from an EMBL/GenBank/DDBJ whole genome shotgun (WGS) entry which is preliminary data.</text>
</comment>
<evidence type="ECO:0000256" key="1">
    <source>
        <dbReference type="SAM" id="MobiDB-lite"/>
    </source>
</evidence>